<dbReference type="PANTHER" id="PTHR15710">
    <property type="entry name" value="E3 UBIQUITIN-PROTEIN LIGASE PRAJA"/>
    <property type="match status" value="1"/>
</dbReference>
<dbReference type="RefSeq" id="XP_027772148.1">
    <property type="nucleotide sequence ID" value="XM_027916347.1"/>
</dbReference>
<keyword evidence="8" id="KW-1185">Reference proteome</keyword>
<keyword evidence="4 6" id="KW-0863">Zinc-finger</keyword>
<dbReference type="EC" id="2.3.2.27" evidence="2"/>
<dbReference type="Pfam" id="PF13639">
    <property type="entry name" value="zf-RING_2"/>
    <property type="match status" value="1"/>
</dbReference>
<dbReference type="Proteomes" id="UP000694930">
    <property type="component" value="Chromosome 4"/>
</dbReference>
<protein>
    <recommendedName>
        <fullName evidence="2">RING-type E3 ubiquitin transferase</fullName>
        <ecNumber evidence="2">2.3.2.27</ecNumber>
    </recommendedName>
</protein>
<accession>A0ABM1V8T0</accession>
<dbReference type="SMART" id="SM00184">
    <property type="entry name" value="RING"/>
    <property type="match status" value="1"/>
</dbReference>
<evidence type="ECO:0000256" key="2">
    <source>
        <dbReference type="ARBA" id="ARBA00012483"/>
    </source>
</evidence>
<reference evidence="8" key="1">
    <citation type="journal article" date="2014" name="Nat. Genet.">
        <title>The genome of the stress-tolerant wild tomato species Solanum pennellii.</title>
        <authorList>
            <person name="Bolger A."/>
            <person name="Scossa F."/>
            <person name="Bolger M.E."/>
            <person name="Lanz C."/>
            <person name="Maumus F."/>
            <person name="Tohge T."/>
            <person name="Quesneville H."/>
            <person name="Alseekh S."/>
            <person name="Sorensen I."/>
            <person name="Lichtenstein G."/>
            <person name="Fich E.A."/>
            <person name="Conte M."/>
            <person name="Keller H."/>
            <person name="Schneeberger K."/>
            <person name="Schwacke R."/>
            <person name="Ofner I."/>
            <person name="Vrebalov J."/>
            <person name="Xu Y."/>
            <person name="Osorio S."/>
            <person name="Aflitos S.A."/>
            <person name="Schijlen E."/>
            <person name="Jimenez-Gomez J.M."/>
            <person name="Ryngajllo M."/>
            <person name="Kimura S."/>
            <person name="Kumar R."/>
            <person name="Koenig D."/>
            <person name="Headland L.R."/>
            <person name="Maloof J.N."/>
            <person name="Sinha N."/>
            <person name="van Ham R.C."/>
            <person name="Lankhorst R.K."/>
            <person name="Mao L."/>
            <person name="Vogel A."/>
            <person name="Arsova B."/>
            <person name="Panstruga R."/>
            <person name="Fei Z."/>
            <person name="Rose J.K."/>
            <person name="Zamir D."/>
            <person name="Carrari F."/>
            <person name="Giovannoni J.J."/>
            <person name="Weigel D."/>
            <person name="Usadel B."/>
            <person name="Fernie A.R."/>
        </authorList>
    </citation>
    <scope>NUCLEOTIDE SEQUENCE [LARGE SCALE GENOMIC DNA]</scope>
    <source>
        <strain evidence="8">cv. LA0716</strain>
    </source>
</reference>
<evidence type="ECO:0000259" key="7">
    <source>
        <dbReference type="PROSITE" id="PS50089"/>
    </source>
</evidence>
<name>A0ABM1V8T0_SOLPN</name>
<keyword evidence="3" id="KW-0479">Metal-binding</keyword>
<comment type="catalytic activity">
    <reaction evidence="1">
        <text>S-ubiquitinyl-[E2 ubiquitin-conjugating enzyme]-L-cysteine + [acceptor protein]-L-lysine = [E2 ubiquitin-conjugating enzyme]-L-cysteine + N(6)-ubiquitinyl-[acceptor protein]-L-lysine.</text>
        <dbReference type="EC" id="2.3.2.27"/>
    </reaction>
</comment>
<evidence type="ECO:0000313" key="9">
    <source>
        <dbReference type="RefSeq" id="XP_027772148.1"/>
    </source>
</evidence>
<evidence type="ECO:0000256" key="3">
    <source>
        <dbReference type="ARBA" id="ARBA00022723"/>
    </source>
</evidence>
<evidence type="ECO:0000313" key="8">
    <source>
        <dbReference type="Proteomes" id="UP000694930"/>
    </source>
</evidence>
<evidence type="ECO:0000256" key="1">
    <source>
        <dbReference type="ARBA" id="ARBA00000900"/>
    </source>
</evidence>
<dbReference type="GeneID" id="114076806"/>
<keyword evidence="5" id="KW-0862">Zinc</keyword>
<gene>
    <name evidence="9" type="primary">LOC114076806</name>
</gene>
<sequence>MLTFVCHSCVKTSLVKIKPIPKQKKLIIPPITSSYTSFLPYLNIEFRFIIMKRYWYIRPNDQASERVGRTLECKASLSPIVIHLSDIKLYDRLDSIISKLLRDSKNEFEDQHHNIVEQTSRKLESIMSTNEMSKVRVVIALTIDQYCDGRILLALQESSSVVGMVAASKSSIELLETIENDERSNNDDCMVCLDEIGDETQVLRLPCSHMFHAHCITKWLQNSHYCPLCRFEMPID</sequence>
<proteinExistence type="predicted"/>
<dbReference type="PANTHER" id="PTHR15710:SF77">
    <property type="entry name" value="RING-H2 FINGER PROTEIN ATL21B"/>
    <property type="match status" value="1"/>
</dbReference>
<evidence type="ECO:0000256" key="6">
    <source>
        <dbReference type="PROSITE-ProRule" id="PRU00175"/>
    </source>
</evidence>
<evidence type="ECO:0000256" key="4">
    <source>
        <dbReference type="ARBA" id="ARBA00022771"/>
    </source>
</evidence>
<reference evidence="9" key="2">
    <citation type="submission" date="2025-08" db="UniProtKB">
        <authorList>
            <consortium name="RefSeq"/>
        </authorList>
    </citation>
    <scope>IDENTIFICATION</scope>
</reference>
<dbReference type="PROSITE" id="PS50089">
    <property type="entry name" value="ZF_RING_2"/>
    <property type="match status" value="1"/>
</dbReference>
<dbReference type="InterPro" id="IPR001841">
    <property type="entry name" value="Znf_RING"/>
</dbReference>
<evidence type="ECO:0000256" key="5">
    <source>
        <dbReference type="ARBA" id="ARBA00022833"/>
    </source>
</evidence>
<dbReference type="SUPFAM" id="SSF57850">
    <property type="entry name" value="RING/U-box"/>
    <property type="match status" value="1"/>
</dbReference>
<dbReference type="InterPro" id="IPR013083">
    <property type="entry name" value="Znf_RING/FYVE/PHD"/>
</dbReference>
<dbReference type="Gene3D" id="3.30.40.10">
    <property type="entry name" value="Zinc/RING finger domain, C3HC4 (zinc finger)"/>
    <property type="match status" value="1"/>
</dbReference>
<feature type="domain" description="RING-type" evidence="7">
    <location>
        <begin position="189"/>
        <end position="230"/>
    </location>
</feature>
<dbReference type="CDD" id="cd16454">
    <property type="entry name" value="RING-H2_PA-TM-RING"/>
    <property type="match status" value="1"/>
</dbReference>
<organism evidence="8 9">
    <name type="scientific">Solanum pennellii</name>
    <name type="common">Tomato</name>
    <name type="synonym">Lycopersicon pennellii</name>
    <dbReference type="NCBI Taxonomy" id="28526"/>
    <lineage>
        <taxon>Eukaryota</taxon>
        <taxon>Viridiplantae</taxon>
        <taxon>Streptophyta</taxon>
        <taxon>Embryophyta</taxon>
        <taxon>Tracheophyta</taxon>
        <taxon>Spermatophyta</taxon>
        <taxon>Magnoliopsida</taxon>
        <taxon>eudicotyledons</taxon>
        <taxon>Gunneridae</taxon>
        <taxon>Pentapetalae</taxon>
        <taxon>asterids</taxon>
        <taxon>lamiids</taxon>
        <taxon>Solanales</taxon>
        <taxon>Solanaceae</taxon>
        <taxon>Solanoideae</taxon>
        <taxon>Solaneae</taxon>
        <taxon>Solanum</taxon>
        <taxon>Solanum subgen. Lycopersicon</taxon>
    </lineage>
</organism>